<feature type="transmembrane region" description="Helical" evidence="8">
    <location>
        <begin position="336"/>
        <end position="360"/>
    </location>
</feature>
<dbReference type="AlphaFoldDB" id="A0A316V908"/>
<feature type="transmembrane region" description="Helical" evidence="8">
    <location>
        <begin position="53"/>
        <end position="71"/>
    </location>
</feature>
<dbReference type="InterPro" id="IPR003492">
    <property type="entry name" value="Battenin_disease_Cln3"/>
</dbReference>
<dbReference type="InterPro" id="IPR036259">
    <property type="entry name" value="MFS_trans_sf"/>
</dbReference>
<reference evidence="10 11" key="1">
    <citation type="journal article" date="2018" name="Mol. Biol. Evol.">
        <title>Broad Genomic Sampling Reveals a Smut Pathogenic Ancestry of the Fungal Clade Ustilaginomycotina.</title>
        <authorList>
            <person name="Kijpornyongpan T."/>
            <person name="Mondo S.J."/>
            <person name="Barry K."/>
            <person name="Sandor L."/>
            <person name="Lee J."/>
            <person name="Lipzen A."/>
            <person name="Pangilinan J."/>
            <person name="LaButti K."/>
            <person name="Hainaut M."/>
            <person name="Henrissat B."/>
            <person name="Grigoriev I.V."/>
            <person name="Spatafora J.W."/>
            <person name="Aime M.C."/>
        </authorList>
    </citation>
    <scope>NUCLEOTIDE SEQUENCE [LARGE SCALE GENOMIC DNA]</scope>
    <source>
        <strain evidence="10 11">MCA 3882</strain>
    </source>
</reference>
<feature type="region of interest" description="Disordered" evidence="9">
    <location>
        <begin position="213"/>
        <end position="236"/>
    </location>
</feature>
<keyword evidence="8" id="KW-0926">Vacuole</keyword>
<name>A0A316V908_9BASI</name>
<dbReference type="FunCoup" id="A0A316V908">
    <property type="interactions" value="89"/>
</dbReference>
<evidence type="ECO:0000256" key="9">
    <source>
        <dbReference type="SAM" id="MobiDB-lite"/>
    </source>
</evidence>
<dbReference type="PANTHER" id="PTHR10981">
    <property type="entry name" value="BATTENIN"/>
    <property type="match status" value="1"/>
</dbReference>
<feature type="transmembrane region" description="Helical" evidence="8">
    <location>
        <begin position="83"/>
        <end position="101"/>
    </location>
</feature>
<evidence type="ECO:0000256" key="3">
    <source>
        <dbReference type="ARBA" id="ARBA00022448"/>
    </source>
</evidence>
<feature type="compositionally biased region" description="Basic and acidic residues" evidence="9">
    <location>
        <begin position="415"/>
        <end position="429"/>
    </location>
</feature>
<dbReference type="Pfam" id="PF02487">
    <property type="entry name" value="CLN3"/>
    <property type="match status" value="1"/>
</dbReference>
<feature type="transmembrane region" description="Helical" evidence="8">
    <location>
        <begin position="107"/>
        <end position="127"/>
    </location>
</feature>
<dbReference type="Proteomes" id="UP000245771">
    <property type="component" value="Unassembled WGS sequence"/>
</dbReference>
<feature type="transmembrane region" description="Helical" evidence="8">
    <location>
        <begin position="173"/>
        <end position="194"/>
    </location>
</feature>
<dbReference type="STRING" id="1280837.A0A316V908"/>
<feature type="compositionally biased region" description="Acidic residues" evidence="9">
    <location>
        <begin position="214"/>
        <end position="227"/>
    </location>
</feature>
<evidence type="ECO:0000256" key="7">
    <source>
        <dbReference type="ARBA" id="ARBA00023136"/>
    </source>
</evidence>
<comment type="similarity">
    <text evidence="2 8">Belongs to the battenin family.</text>
</comment>
<feature type="transmembrane region" description="Helical" evidence="8">
    <location>
        <begin position="366"/>
        <end position="389"/>
    </location>
</feature>
<dbReference type="PANTHER" id="PTHR10981:SF0">
    <property type="entry name" value="BATTENIN"/>
    <property type="match status" value="1"/>
</dbReference>
<evidence type="ECO:0000256" key="2">
    <source>
        <dbReference type="ARBA" id="ARBA00007467"/>
    </source>
</evidence>
<dbReference type="GO" id="GO:0051453">
    <property type="term" value="P:regulation of intracellular pH"/>
    <property type="evidence" value="ECO:0007669"/>
    <property type="project" value="TreeGrafter"/>
</dbReference>
<feature type="region of interest" description="Disordered" evidence="9">
    <location>
        <begin position="406"/>
        <end position="429"/>
    </location>
</feature>
<evidence type="ECO:0000256" key="4">
    <source>
        <dbReference type="ARBA" id="ARBA00022692"/>
    </source>
</evidence>
<evidence type="ECO:0000313" key="10">
    <source>
        <dbReference type="EMBL" id="PWN33942.1"/>
    </source>
</evidence>
<sequence>MKQRIQRSFNSLSHPITRQSIAFFLFGTINNAIYVVILTAALELIPKGTPTGLVAFFNIFPALIAKAIWPYVLKGTVRYTRRIWSCVSMSFVGLLVIALLPSLYTRLAGIALASFSSGLGELTFLQLSTRFSRTGAGRAVGWFSSGTGAAGLVGASAWWIVRPLGVTEGLLSLSFLPVGMGFTYAVILTSVQAVDDAEEDAKGSYEPLQAEAFDVGDDSEGEEESESSDNARTTGRAPSKSAALSLRDKIELIKPMLFVYIVPLVMVYFFEYTINQGVAPTLLYPLPTRSNHPLLSLVIKKLKDYYPFYQLTYQTFVFLSRSSISIFRMPAIPKRYLWVPAILQGLLLIILTTESIYAWFRASIASPLSIVLVCVEGLAGGSAYVSVFYQIGTDNKGSKAERIVPSRQNGQGHEQNGHDEQETEASEARRAQEHEFRIGCVGVGDTMGIMAAALFSMPLELALCDAQVQRGRDLCKQV</sequence>
<keyword evidence="6 8" id="KW-1133">Transmembrane helix</keyword>
<keyword evidence="11" id="KW-1185">Reference proteome</keyword>
<dbReference type="OrthoDB" id="5965864at2759"/>
<evidence type="ECO:0000256" key="5">
    <source>
        <dbReference type="ARBA" id="ARBA00022970"/>
    </source>
</evidence>
<keyword evidence="7 8" id="KW-0472">Membrane</keyword>
<dbReference type="GO" id="GO:0005774">
    <property type="term" value="C:vacuolar membrane"/>
    <property type="evidence" value="ECO:0007669"/>
    <property type="project" value="UniProtKB-SubCell"/>
</dbReference>
<dbReference type="GO" id="GO:0006865">
    <property type="term" value="P:amino acid transport"/>
    <property type="evidence" value="ECO:0007669"/>
    <property type="project" value="UniProtKB-KW"/>
</dbReference>
<dbReference type="SUPFAM" id="SSF103473">
    <property type="entry name" value="MFS general substrate transporter"/>
    <property type="match status" value="1"/>
</dbReference>
<accession>A0A316V908</accession>
<protein>
    <recommendedName>
        <fullName evidence="8">Protein BTN</fullName>
    </recommendedName>
</protein>
<keyword evidence="3" id="KW-0813">Transport</keyword>
<comment type="subcellular location">
    <subcellularLocation>
        <location evidence="1">Endomembrane system</location>
        <topology evidence="1">Multi-pass membrane protein</topology>
    </subcellularLocation>
    <subcellularLocation>
        <location evidence="8">Vacuole membrane</location>
        <topology evidence="8">Multi-pass membrane protein</topology>
    </subcellularLocation>
</comment>
<gene>
    <name evidence="10" type="ORF">FA14DRAFT_148042</name>
</gene>
<proteinExistence type="inferred from homology"/>
<organism evidence="10 11">
    <name type="scientific">Meira miltonrushii</name>
    <dbReference type="NCBI Taxonomy" id="1280837"/>
    <lineage>
        <taxon>Eukaryota</taxon>
        <taxon>Fungi</taxon>
        <taxon>Dikarya</taxon>
        <taxon>Basidiomycota</taxon>
        <taxon>Ustilaginomycotina</taxon>
        <taxon>Exobasidiomycetes</taxon>
        <taxon>Exobasidiales</taxon>
        <taxon>Brachybasidiaceae</taxon>
        <taxon>Meira</taxon>
    </lineage>
</organism>
<dbReference type="RefSeq" id="XP_025354244.1">
    <property type="nucleotide sequence ID" value="XM_025497364.1"/>
</dbReference>
<evidence type="ECO:0000256" key="1">
    <source>
        <dbReference type="ARBA" id="ARBA00004127"/>
    </source>
</evidence>
<feature type="transmembrane region" description="Helical" evidence="8">
    <location>
        <begin position="139"/>
        <end position="161"/>
    </location>
</feature>
<evidence type="ECO:0000313" key="11">
    <source>
        <dbReference type="Proteomes" id="UP000245771"/>
    </source>
</evidence>
<dbReference type="GO" id="GO:0012505">
    <property type="term" value="C:endomembrane system"/>
    <property type="evidence" value="ECO:0007669"/>
    <property type="project" value="UniProtKB-SubCell"/>
</dbReference>
<keyword evidence="5" id="KW-0029">Amino-acid transport</keyword>
<dbReference type="PRINTS" id="PR01315">
    <property type="entry name" value="BATTENIN"/>
</dbReference>
<dbReference type="EMBL" id="KZ819604">
    <property type="protein sequence ID" value="PWN33942.1"/>
    <property type="molecule type" value="Genomic_DNA"/>
</dbReference>
<feature type="transmembrane region" description="Helical" evidence="8">
    <location>
        <begin position="305"/>
        <end position="324"/>
    </location>
</feature>
<feature type="transmembrane region" description="Helical" evidence="8">
    <location>
        <begin position="257"/>
        <end position="274"/>
    </location>
</feature>
<evidence type="ECO:0000256" key="8">
    <source>
        <dbReference type="RuleBase" id="RU361113"/>
    </source>
</evidence>
<keyword evidence="4 8" id="KW-0812">Transmembrane</keyword>
<evidence type="ECO:0000256" key="6">
    <source>
        <dbReference type="ARBA" id="ARBA00022989"/>
    </source>
</evidence>
<dbReference type="GeneID" id="37019145"/>
<feature type="transmembrane region" description="Helical" evidence="8">
    <location>
        <begin position="21"/>
        <end position="41"/>
    </location>
</feature>
<dbReference type="InParanoid" id="A0A316V908"/>